<dbReference type="EMBL" id="FO082274">
    <property type="protein sequence ID" value="CCO16822.1"/>
    <property type="molecule type" value="Genomic_DNA"/>
</dbReference>
<dbReference type="Pfam" id="PF01535">
    <property type="entry name" value="PPR"/>
    <property type="match status" value="2"/>
</dbReference>
<dbReference type="PANTHER" id="PTHR47935:SF1">
    <property type="entry name" value="PENTATRICOPEPTIDE REPEAT-CONTAINING PROTEIN MRL1, CHLOROPLASTIC"/>
    <property type="match status" value="1"/>
</dbReference>
<keyword evidence="1" id="KW-0677">Repeat</keyword>
<feature type="compositionally biased region" description="Polar residues" evidence="3">
    <location>
        <begin position="129"/>
        <end position="142"/>
    </location>
</feature>
<feature type="repeat" description="PPR" evidence="2">
    <location>
        <begin position="361"/>
        <end position="396"/>
    </location>
</feature>
<evidence type="ECO:0000256" key="1">
    <source>
        <dbReference type="ARBA" id="ARBA00022737"/>
    </source>
</evidence>
<dbReference type="PANTHER" id="PTHR47935">
    <property type="entry name" value="PENTATRICOPEPTIDE REPEAT-CONTAINING PROTEIN MRL1, CHLOROPLASTIC"/>
    <property type="match status" value="1"/>
</dbReference>
<dbReference type="InterPro" id="IPR002885">
    <property type="entry name" value="PPR_rpt"/>
</dbReference>
<feature type="repeat" description="PPR" evidence="2">
    <location>
        <begin position="646"/>
        <end position="680"/>
    </location>
</feature>
<dbReference type="OrthoDB" id="185373at2759"/>
<feature type="region of interest" description="Disordered" evidence="3">
    <location>
        <begin position="1"/>
        <end position="36"/>
    </location>
</feature>
<reference evidence="5 6" key="1">
    <citation type="submission" date="2011-10" db="EMBL/GenBank/DDBJ databases">
        <authorList>
            <person name="Genoscope - CEA"/>
        </authorList>
    </citation>
    <scope>NUCLEOTIDE SEQUENCE [LARGE SCALE GENOMIC DNA]</scope>
    <source>
        <strain evidence="5 6">RCC 1105</strain>
    </source>
</reference>
<feature type="domain" description="PROP1-like PPR" evidence="4">
    <location>
        <begin position="624"/>
        <end position="786"/>
    </location>
</feature>
<dbReference type="InterPro" id="IPR011990">
    <property type="entry name" value="TPR-like_helical_dom_sf"/>
</dbReference>
<dbReference type="Pfam" id="PF17177">
    <property type="entry name" value="PPR_long"/>
    <property type="match status" value="1"/>
</dbReference>
<feature type="region of interest" description="Disordered" evidence="3">
    <location>
        <begin position="51"/>
        <end position="198"/>
    </location>
</feature>
<dbReference type="RefSeq" id="XP_007513264.1">
    <property type="nucleotide sequence ID" value="XM_007513202.1"/>
</dbReference>
<evidence type="ECO:0000259" key="4">
    <source>
        <dbReference type="Pfam" id="PF17177"/>
    </source>
</evidence>
<feature type="compositionally biased region" description="Low complexity" evidence="3">
    <location>
        <begin position="1"/>
        <end position="23"/>
    </location>
</feature>
<dbReference type="PROSITE" id="PS51375">
    <property type="entry name" value="PPR"/>
    <property type="match status" value="4"/>
</dbReference>
<proteinExistence type="predicted"/>
<feature type="repeat" description="PPR" evidence="2">
    <location>
        <begin position="497"/>
        <end position="531"/>
    </location>
</feature>
<dbReference type="AlphaFoldDB" id="K8EFB3"/>
<gene>
    <name evidence="5" type="ORF">Bathy05g01120</name>
</gene>
<dbReference type="STRING" id="41875.K8EFB3"/>
<dbReference type="GeneID" id="19015616"/>
<dbReference type="InterPro" id="IPR053303">
    <property type="entry name" value="Chloroplast_PPR"/>
</dbReference>
<dbReference type="eggNOG" id="KOG4197">
    <property type="taxonomic scope" value="Eukaryota"/>
</dbReference>
<evidence type="ECO:0000313" key="5">
    <source>
        <dbReference type="EMBL" id="CCO16822.1"/>
    </source>
</evidence>
<keyword evidence="6" id="KW-1185">Reference proteome</keyword>
<protein>
    <recommendedName>
        <fullName evidence="4">PROP1-like PPR domain-containing protein</fullName>
    </recommendedName>
</protein>
<name>K8EFB3_9CHLO</name>
<organism evidence="5 6">
    <name type="scientific">Bathycoccus prasinos</name>
    <dbReference type="NCBI Taxonomy" id="41875"/>
    <lineage>
        <taxon>Eukaryota</taxon>
        <taxon>Viridiplantae</taxon>
        <taxon>Chlorophyta</taxon>
        <taxon>Mamiellophyceae</taxon>
        <taxon>Mamiellales</taxon>
        <taxon>Bathycoccaceae</taxon>
        <taxon>Bathycoccus</taxon>
    </lineage>
</organism>
<evidence type="ECO:0000256" key="3">
    <source>
        <dbReference type="SAM" id="MobiDB-lite"/>
    </source>
</evidence>
<evidence type="ECO:0000313" key="6">
    <source>
        <dbReference type="Proteomes" id="UP000198341"/>
    </source>
</evidence>
<evidence type="ECO:0000256" key="2">
    <source>
        <dbReference type="PROSITE-ProRule" id="PRU00708"/>
    </source>
</evidence>
<feature type="compositionally biased region" description="Basic and acidic residues" evidence="3">
    <location>
        <begin position="119"/>
        <end position="128"/>
    </location>
</feature>
<feature type="compositionally biased region" description="Basic residues" evidence="3">
    <location>
        <begin position="147"/>
        <end position="157"/>
    </location>
</feature>
<feature type="repeat" description="PPR" evidence="2">
    <location>
        <begin position="717"/>
        <end position="751"/>
    </location>
</feature>
<dbReference type="Pfam" id="PF13041">
    <property type="entry name" value="PPR_2"/>
    <property type="match status" value="1"/>
</dbReference>
<sequence length="1164" mass="127252">MLTTTRSASSGAVASTSASSRGVNNRTARFLSSSSSSVFMRKEFSQLLVLKSGGRAEENYPLPSSRRSRRGHFSVKPRSASASSQSFENEEKDTNNKGEIFFPIAPGRRSDGKRHKKTEIHAISEPRKPSSSANEGKTGSATSRAKSSSHKGGKKKPSSSSSSNKRSPLSNGGQSSPNGGGGSSSHYKPFTPTSSKVSNVRRKKFAPLIAGVADNVPLDELLEKYPNFADCLGPKKYDSGHFIRLYSDLVRCDRLGDAIDLLQRLSDAKVPCLNDTRIRKHGTVDFLVSCERSNKLSNSPVTHAFTFTNLVLGAAREELSNAEVATIYNKLLAVCSAHGDCEAAAKAFEQMKQDPKGLTIDVITHTSLIVAYGKAGKVDLAFDQFNTMTKKDKIEPTIVTYGALMDALSREVGRRSGNGGFKSNNKKDISYVKDALDRVFNLRSDLQASGLHMDVRVLNCLVSACGRAAAFEELRTDALDRAFDIVAESRRNGLFPDAITYSSLMSGCVNAGEPQRALALYDEMETKGVARTASVYATAIHACATEYDYDNSAPNYRKAFKIWEEVQQNKPRVVVDPVLYATILTVASRAGNVEMCANLIREMEMNGSMMSPAVVSNMCGSFARAGDAGAVDRILSDAEKSNEIVPRACYNALINSFARDADLEGATKAYDRLIESGQSPDEITFEGLILAAAKKTETLAEAKKLLQEALDLGLRPTLPTYNALVRGFGRAGDLNKTYATVKAMKYAGYTPDEMTWRELLFSCARHGNCLLAWDAYKSSRAAGIAPCEVTLNTILGAILAHIRTLTDPTRLASDKPGHGLTDTTTSGEIASSVAQPAWKEWADRATAVFHEATTHGVKPRVETFSSMLACLRPPTDQEVQLASKYGGESLARLVTHQSNVHEDAATYYPTKALILFEEAQAIGIVPQFEMSEDSEYDMRNFPPAAAEVALLTLIRKIKRHVEAHGEKDLKNRLPTFTLLVREKPEMLVDEDGYLVSSSADESLADRGATRRLERTGERLVVLLRRLRINYAGSLERGKIELSSHIMYRWIHGKSSAPHALPGMEARLADDITMQAMRIRSRDMMSGRGTIDHYGNDADEDSSFIPGYRAPVFRNPNANYGRSDGGYGAGGRWSRTGWSQSSYDDIPSDQHLSMDDLDDLIKNRT</sequence>
<dbReference type="NCBIfam" id="TIGR00756">
    <property type="entry name" value="PPR"/>
    <property type="match status" value="4"/>
</dbReference>
<dbReference type="InterPro" id="IPR033443">
    <property type="entry name" value="PROP1-like_PPR_dom"/>
</dbReference>
<dbReference type="Gene3D" id="1.25.40.10">
    <property type="entry name" value="Tetratricopeptide repeat domain"/>
    <property type="match status" value="3"/>
</dbReference>
<accession>K8EFB3</accession>
<dbReference type="KEGG" id="bpg:Bathy05g01120"/>
<feature type="compositionally biased region" description="Low complexity" evidence="3">
    <location>
        <begin position="158"/>
        <end position="177"/>
    </location>
</feature>
<feature type="compositionally biased region" description="Basic residues" evidence="3">
    <location>
        <begin position="66"/>
        <end position="75"/>
    </location>
</feature>
<dbReference type="Pfam" id="PF13812">
    <property type="entry name" value="PPR_3"/>
    <property type="match status" value="1"/>
</dbReference>
<dbReference type="Proteomes" id="UP000198341">
    <property type="component" value="Chromosome 5"/>
</dbReference>